<proteinExistence type="predicted"/>
<accession>A0A7J8EGE3</accession>
<feature type="compositionally biased region" description="Low complexity" evidence="1">
    <location>
        <begin position="130"/>
        <end position="150"/>
    </location>
</feature>
<feature type="region of interest" description="Disordered" evidence="1">
    <location>
        <begin position="1"/>
        <end position="32"/>
    </location>
</feature>
<dbReference type="GO" id="GO:0008017">
    <property type="term" value="F:microtubule binding"/>
    <property type="evidence" value="ECO:0007669"/>
    <property type="project" value="InterPro"/>
</dbReference>
<feature type="compositionally biased region" description="Low complexity" evidence="1">
    <location>
        <begin position="364"/>
        <end position="378"/>
    </location>
</feature>
<gene>
    <name evidence="2" type="ORF">HJG59_017223</name>
</gene>
<dbReference type="PANTHER" id="PTHR15510">
    <property type="entry name" value="SPERM-ASSOCIATED ANTIGEN 8"/>
    <property type="match status" value="1"/>
</dbReference>
<dbReference type="EMBL" id="JACASF010000014">
    <property type="protein sequence ID" value="KAF6434524.1"/>
    <property type="molecule type" value="Genomic_DNA"/>
</dbReference>
<evidence type="ECO:0000256" key="1">
    <source>
        <dbReference type="SAM" id="MobiDB-lite"/>
    </source>
</evidence>
<reference evidence="2 3" key="1">
    <citation type="journal article" date="2020" name="Nature">
        <title>Six reference-quality genomes reveal evolution of bat adaptations.</title>
        <authorList>
            <person name="Jebb D."/>
            <person name="Huang Z."/>
            <person name="Pippel M."/>
            <person name="Hughes G.M."/>
            <person name="Lavrichenko K."/>
            <person name="Devanna P."/>
            <person name="Winkler S."/>
            <person name="Jermiin L.S."/>
            <person name="Skirmuntt E.C."/>
            <person name="Katzourakis A."/>
            <person name="Burkitt-Gray L."/>
            <person name="Ray D.A."/>
            <person name="Sullivan K.A.M."/>
            <person name="Roscito J.G."/>
            <person name="Kirilenko B.M."/>
            <person name="Davalos L.M."/>
            <person name="Corthals A.P."/>
            <person name="Power M.L."/>
            <person name="Jones G."/>
            <person name="Ransome R.D."/>
            <person name="Dechmann D.K.N."/>
            <person name="Locatelli A.G."/>
            <person name="Puechmaille S.J."/>
            <person name="Fedrigo O."/>
            <person name="Jarvis E.D."/>
            <person name="Hiller M."/>
            <person name="Vernes S.C."/>
            <person name="Myers E.W."/>
            <person name="Teeling E.C."/>
        </authorList>
    </citation>
    <scope>NUCLEOTIDE SEQUENCE [LARGE SCALE GENOMIC DNA]</scope>
    <source>
        <strain evidence="2">MMolMol1</strain>
        <tissue evidence="2">Muscle</tissue>
    </source>
</reference>
<feature type="compositionally biased region" description="Polar residues" evidence="1">
    <location>
        <begin position="336"/>
        <end position="356"/>
    </location>
</feature>
<dbReference type="AlphaFoldDB" id="A0A7J8EGE3"/>
<dbReference type="FunCoup" id="A0A7J8EGE3">
    <property type="interactions" value="218"/>
</dbReference>
<evidence type="ECO:0000313" key="3">
    <source>
        <dbReference type="Proteomes" id="UP000550707"/>
    </source>
</evidence>
<feature type="compositionally biased region" description="Low complexity" evidence="1">
    <location>
        <begin position="12"/>
        <end position="32"/>
    </location>
</feature>
<feature type="compositionally biased region" description="Gly residues" evidence="1">
    <location>
        <begin position="379"/>
        <end position="393"/>
    </location>
</feature>
<organism evidence="2 3">
    <name type="scientific">Molossus molossus</name>
    <name type="common">Pallas' mastiff bat</name>
    <name type="synonym">Vespertilio molossus</name>
    <dbReference type="NCBI Taxonomy" id="27622"/>
    <lineage>
        <taxon>Eukaryota</taxon>
        <taxon>Metazoa</taxon>
        <taxon>Chordata</taxon>
        <taxon>Craniata</taxon>
        <taxon>Vertebrata</taxon>
        <taxon>Euteleostomi</taxon>
        <taxon>Mammalia</taxon>
        <taxon>Eutheria</taxon>
        <taxon>Laurasiatheria</taxon>
        <taxon>Chiroptera</taxon>
        <taxon>Yangochiroptera</taxon>
        <taxon>Molossidae</taxon>
        <taxon>Molossus</taxon>
    </lineage>
</organism>
<dbReference type="InParanoid" id="A0A7J8EGE3"/>
<dbReference type="Pfam" id="PF22584">
    <property type="entry name" value="CFAP143"/>
    <property type="match status" value="2"/>
</dbReference>
<feature type="compositionally biased region" description="Gly residues" evidence="1">
    <location>
        <begin position="403"/>
        <end position="431"/>
    </location>
</feature>
<name>A0A7J8EGE3_MOLMO</name>
<dbReference type="Proteomes" id="UP000550707">
    <property type="component" value="Unassembled WGS sequence"/>
</dbReference>
<evidence type="ECO:0000313" key="2">
    <source>
        <dbReference type="EMBL" id="KAF6434524.1"/>
    </source>
</evidence>
<dbReference type="GO" id="GO:0045944">
    <property type="term" value="P:positive regulation of transcription by RNA polymerase II"/>
    <property type="evidence" value="ECO:0007669"/>
    <property type="project" value="TreeGrafter"/>
</dbReference>
<feature type="compositionally biased region" description="Low complexity" evidence="1">
    <location>
        <begin position="282"/>
        <end position="297"/>
    </location>
</feature>
<protein>
    <submittedName>
        <fullName evidence="2">Sperm associated antigen 8</fullName>
    </submittedName>
</protein>
<dbReference type="GO" id="GO:0005737">
    <property type="term" value="C:cytoplasm"/>
    <property type="evidence" value="ECO:0007669"/>
    <property type="project" value="TreeGrafter"/>
</dbReference>
<comment type="caution">
    <text evidence="2">The sequence shown here is derived from an EMBL/GenBank/DDBJ whole genome shotgun (WGS) entry which is preliminary data.</text>
</comment>
<feature type="compositionally biased region" description="Polar residues" evidence="1">
    <location>
        <begin position="432"/>
        <end position="441"/>
    </location>
</feature>
<dbReference type="PANTHER" id="PTHR15510:SF5">
    <property type="entry name" value="SPERM-ASSOCIATED ANTIGEN 8"/>
    <property type="match status" value="1"/>
</dbReference>
<dbReference type="InterPro" id="IPR026124">
    <property type="entry name" value="Sperm-assoc_Ag8"/>
</dbReference>
<sequence>MHSLSFRSLPLQPSSEGQGSSSEPCPSSDIGPRSALAAATAAAVAATAAASTAKAAVLSVKTQTPCSERRLILDPSSSDSLLGKPCTGPNFTYKIGHERLAFKPDIYCVAQDPCTTNDLSSGPGPGSSSGPGPDSTSGPGPGSTSGPSPGFRYGPDPGPGFRSGPVPGSTSGPDPGSRYVSVPGSTAGPVPGSRYGPVPGSRTGPVPGSRYGPVPGSTAGPDSRYGPVPGSTSGPVPGSTSGPGPGSRSGPVPGSRYGPVPGSTSGPVPGSTAGPGPGPGSRSGPVPGSRYGPVPGSRYGPVPGFTSDPVPGSTSGAGPGSRSGPVPGCRYGPVPGSTSGADPGSTSGADPGSTSGADPGSRYGPVPGSTSGPVPGSTSGAGPGSRSGPGPGSKSGPCPGSTSGPGPGSSSGPGPGSRSGPGHGSGPGCGSAQGTVPTNSGPGPACDSGPTADFGNDPELSPCALTSSRNPGAALAPNYASCNNYQPWEPQKQPWKFLPVSEPAAQGLWKPSKVEEKYKVLNETLPRGRCLLYNWEEERATNHLDQVPSMQDGSESFYFRHGHQGLLTLQLQSPLPLSTTQKDSYQPPRNQYQPIRGKREAMLEMLLCHQICKEVQAEQEQTKKHFEVESVTHHDYQKELVQAGPPAPTKPHDYCKEQPETFWIQRAPQLPGVSNIKTLDTPFRKNCSFSTPVPLSLGQPLPYEPENYPHQLGEISSLGCQGRGLSGGGGRTV</sequence>
<dbReference type="GO" id="GO:0005634">
    <property type="term" value="C:nucleus"/>
    <property type="evidence" value="ECO:0007669"/>
    <property type="project" value="TreeGrafter"/>
</dbReference>
<feature type="compositionally biased region" description="Low complexity" evidence="1">
    <location>
        <begin position="248"/>
        <end position="272"/>
    </location>
</feature>
<keyword evidence="3" id="KW-1185">Reference proteome</keyword>
<feature type="region of interest" description="Disordered" evidence="1">
    <location>
        <begin position="118"/>
        <end position="466"/>
    </location>
</feature>
<feature type="compositionally biased region" description="Low complexity" evidence="1">
    <location>
        <begin position="225"/>
        <end position="240"/>
    </location>
</feature>